<reference evidence="24 25" key="1">
    <citation type="submission" date="2024-11" db="EMBL/GenBank/DDBJ databases">
        <title>Chromosome-level genome assembly of Eucalyptus globulus Labill. provides insights into its genome evolution.</title>
        <authorList>
            <person name="Li X."/>
        </authorList>
    </citation>
    <scope>NUCLEOTIDE SEQUENCE [LARGE SCALE GENOMIC DNA]</scope>
    <source>
        <strain evidence="24">CL2024</strain>
        <tissue evidence="24">Fresh tender leaves</tissue>
    </source>
</reference>
<dbReference type="FunFam" id="3.80.10.10:FF:000317">
    <property type="entry name" value="Inactive leucine-rich repeat receptor-like protein kinase"/>
    <property type="match status" value="1"/>
</dbReference>
<dbReference type="SMART" id="SM00369">
    <property type="entry name" value="LRR_TYP"/>
    <property type="match status" value="11"/>
</dbReference>
<dbReference type="Pfam" id="PF00069">
    <property type="entry name" value="Pkinase"/>
    <property type="match status" value="1"/>
</dbReference>
<dbReference type="SUPFAM" id="SSF56112">
    <property type="entry name" value="Protein kinase-like (PK-like)"/>
    <property type="match status" value="1"/>
</dbReference>
<gene>
    <name evidence="24" type="ORF">ACJRO7_025015</name>
</gene>
<dbReference type="FunFam" id="3.30.200.20:FF:000432">
    <property type="entry name" value="LRR receptor-like serine/threonine-protein kinase EFR"/>
    <property type="match status" value="1"/>
</dbReference>
<dbReference type="Proteomes" id="UP001634007">
    <property type="component" value="Unassembled WGS sequence"/>
</dbReference>
<comment type="catalytic activity">
    <reaction evidence="21">
        <text>L-seryl-[protein] + ATP = O-phospho-L-seryl-[protein] + ADP + H(+)</text>
        <dbReference type="Rhea" id="RHEA:17989"/>
        <dbReference type="Rhea" id="RHEA-COMP:9863"/>
        <dbReference type="Rhea" id="RHEA-COMP:11604"/>
        <dbReference type="ChEBI" id="CHEBI:15378"/>
        <dbReference type="ChEBI" id="CHEBI:29999"/>
        <dbReference type="ChEBI" id="CHEBI:30616"/>
        <dbReference type="ChEBI" id="CHEBI:83421"/>
        <dbReference type="ChEBI" id="CHEBI:456216"/>
        <dbReference type="EC" id="2.7.11.1"/>
    </reaction>
</comment>
<evidence type="ECO:0000256" key="2">
    <source>
        <dbReference type="ARBA" id="ARBA00004479"/>
    </source>
</evidence>
<dbReference type="SMART" id="SM00365">
    <property type="entry name" value="LRR_SD22"/>
    <property type="match status" value="5"/>
</dbReference>
<protein>
    <recommendedName>
        <fullName evidence="4">non-specific serine/threonine protein kinase</fullName>
        <ecNumber evidence="4">2.7.11.1</ecNumber>
    </recommendedName>
</protein>
<sequence>MLQKVVLKYRNLLPPVSSCLPSIFIRFLELSVMKLVSISFAKLQACHLLLGIALALCFNQVSSTTNETDKLALLAFKAGITRDPFGVLNSWNNTIGFCQWYGVTCGQRHKRITVLDLQSQGLSGSISPHIGNLSFLRQLWLQNNSLDHEVPPQVGQLRRLRELRLDNNSLVGDIPKNISSCFNLVSLFLQYNLLTGEIPTEVGSLSKIRLLTLYSNNLTGSVPSSLGNLSSLEQLYLSLNNLGGSIPQVLGHLTNLRVIAFGGNRLSGTLPSSILNLSSLVVFDGTNNKIQGTLPVGIGLNLLGLEFFSVSGNQLEGLIPSSISNCTKLDDLQLSENKFFGKVPSLENLYELRSLRIAANQLGSGKPEDLSFLCSLTNSTKLWRVYIGGNEFGGVLPKCIGNLSTTLTYFAVNQNEISGEIPEEIENCVNLEMLLMNLNQLSGVVPSNLGNLQNLVYLDFGDNNLGGTIPSSIGNLTKLVQLDLGGNNFHGQIPSYLSNCRSLNLLALSSNNLSGAIPPQLIGLSSLTILLNLSHNRLTGALPIEVGNLRALTELDISDNLLGSEIPSSLGGCTSLTSLRMGSNSFQGSIPQSIRWLGGIEELDLSRNNLSGQIPAFLAIFHSLKLLNLSYNKFEGMLPDGGVFENATATSIIGNNELCGGLPEFHPPPQLYLQKLQEQKNQNILGIALVLTFIYLCWLKKKVNEPVSSWINDSHPNVSYGTLLKATGGFSSTNLIGVGSFGSVYRGILEDNGTNVAVKVLHLVRHGALKSFIVECEALRNVRHLNLLKILTVCSGSDYQGNDFKALVYEFMDNGSLEQWLHPNATSSHQNELPKKLNFIQRINIAIDVAFALDYLHYQCHIPIVHCDLKPSNILLDAKMIAHVGDFGLAKFLLGSSFDMVANQMSSVGFRGTIGYAPPEGDVYSYGILLLEMFTGLNPTNDIFKDNFTLHSFVVEALPERVLEITDNFLLQERESHVGLCSHQHWLSQSDDIFREGLIVVYKIGIACSYEVPGRRMSISGVANQLHQIREKLLKLVVHGQDRLLTADI</sequence>
<keyword evidence="6" id="KW-0723">Serine/threonine-protein kinase</keyword>
<dbReference type="SMART" id="SM00220">
    <property type="entry name" value="S_TKc"/>
    <property type="match status" value="1"/>
</dbReference>
<dbReference type="InterPro" id="IPR017441">
    <property type="entry name" value="Protein_kinase_ATP_BS"/>
</dbReference>
<comment type="subcellular location">
    <subcellularLocation>
        <location evidence="1">Cell membrane</location>
        <topology evidence="1">Single-pass membrane protein</topology>
    </subcellularLocation>
    <subcellularLocation>
        <location evidence="2">Membrane</location>
        <topology evidence="2">Single-pass type I membrane protein</topology>
    </subcellularLocation>
</comment>
<accession>A0ABD3K9J6</accession>
<evidence type="ECO:0000256" key="4">
    <source>
        <dbReference type="ARBA" id="ARBA00012513"/>
    </source>
</evidence>
<keyword evidence="5" id="KW-1003">Cell membrane</keyword>
<dbReference type="Pfam" id="PF08263">
    <property type="entry name" value="LRRNT_2"/>
    <property type="match status" value="1"/>
</dbReference>
<evidence type="ECO:0000256" key="15">
    <source>
        <dbReference type="ARBA" id="ARBA00022840"/>
    </source>
</evidence>
<keyword evidence="13 22" id="KW-0547">Nucleotide-binding</keyword>
<keyword evidence="16" id="KW-1133">Transmembrane helix</keyword>
<evidence type="ECO:0000256" key="8">
    <source>
        <dbReference type="ARBA" id="ARBA00022614"/>
    </source>
</evidence>
<evidence type="ECO:0000256" key="6">
    <source>
        <dbReference type="ARBA" id="ARBA00022527"/>
    </source>
</evidence>
<keyword evidence="12" id="KW-0677">Repeat</keyword>
<evidence type="ECO:0000256" key="7">
    <source>
        <dbReference type="ARBA" id="ARBA00022553"/>
    </source>
</evidence>
<evidence type="ECO:0000256" key="5">
    <source>
        <dbReference type="ARBA" id="ARBA00022475"/>
    </source>
</evidence>
<evidence type="ECO:0000256" key="19">
    <source>
        <dbReference type="ARBA" id="ARBA00023180"/>
    </source>
</evidence>
<dbReference type="AlphaFoldDB" id="A0ABD3K9J6"/>
<dbReference type="InterPro" id="IPR011009">
    <property type="entry name" value="Kinase-like_dom_sf"/>
</dbReference>
<evidence type="ECO:0000256" key="1">
    <source>
        <dbReference type="ARBA" id="ARBA00004162"/>
    </source>
</evidence>
<dbReference type="SUPFAM" id="SSF52058">
    <property type="entry name" value="L domain-like"/>
    <property type="match status" value="2"/>
</dbReference>
<dbReference type="Gene3D" id="3.80.10.10">
    <property type="entry name" value="Ribonuclease Inhibitor"/>
    <property type="match status" value="3"/>
</dbReference>
<keyword evidence="9" id="KW-0808">Transferase</keyword>
<dbReference type="InterPro" id="IPR008271">
    <property type="entry name" value="Ser/Thr_kinase_AS"/>
</dbReference>
<comment type="catalytic activity">
    <reaction evidence="20">
        <text>L-threonyl-[protein] + ATP = O-phospho-L-threonyl-[protein] + ADP + H(+)</text>
        <dbReference type="Rhea" id="RHEA:46608"/>
        <dbReference type="Rhea" id="RHEA-COMP:11060"/>
        <dbReference type="Rhea" id="RHEA-COMP:11605"/>
        <dbReference type="ChEBI" id="CHEBI:15378"/>
        <dbReference type="ChEBI" id="CHEBI:30013"/>
        <dbReference type="ChEBI" id="CHEBI:30616"/>
        <dbReference type="ChEBI" id="CHEBI:61977"/>
        <dbReference type="ChEBI" id="CHEBI:456216"/>
        <dbReference type="EC" id="2.7.11.1"/>
    </reaction>
</comment>
<dbReference type="InterPro" id="IPR001611">
    <property type="entry name" value="Leu-rich_rpt"/>
</dbReference>
<dbReference type="PANTHER" id="PTHR27000:SF777">
    <property type="entry name" value="PROTEIN KINASE DOMAIN-CONTAINING PROTEIN"/>
    <property type="match status" value="1"/>
</dbReference>
<evidence type="ECO:0000259" key="23">
    <source>
        <dbReference type="PROSITE" id="PS50011"/>
    </source>
</evidence>
<name>A0ABD3K9J6_EUCGL</name>
<evidence type="ECO:0000313" key="24">
    <source>
        <dbReference type="EMBL" id="KAL3735992.1"/>
    </source>
</evidence>
<evidence type="ECO:0000256" key="18">
    <source>
        <dbReference type="ARBA" id="ARBA00023170"/>
    </source>
</evidence>
<keyword evidence="11" id="KW-0732">Signal</keyword>
<comment type="caution">
    <text evidence="24">The sequence shown here is derived from an EMBL/GenBank/DDBJ whole genome shotgun (WGS) entry which is preliminary data.</text>
</comment>
<dbReference type="InterPro" id="IPR013210">
    <property type="entry name" value="LRR_N_plant-typ"/>
</dbReference>
<keyword evidence="15 22" id="KW-0067">ATP-binding</keyword>
<evidence type="ECO:0000256" key="13">
    <source>
        <dbReference type="ARBA" id="ARBA00022741"/>
    </source>
</evidence>
<keyword evidence="14" id="KW-0418">Kinase</keyword>
<evidence type="ECO:0000313" key="25">
    <source>
        <dbReference type="Proteomes" id="UP001634007"/>
    </source>
</evidence>
<keyword evidence="7" id="KW-0597">Phosphoprotein</keyword>
<organism evidence="24 25">
    <name type="scientific">Eucalyptus globulus</name>
    <name type="common">Tasmanian blue gum</name>
    <dbReference type="NCBI Taxonomy" id="34317"/>
    <lineage>
        <taxon>Eukaryota</taxon>
        <taxon>Viridiplantae</taxon>
        <taxon>Streptophyta</taxon>
        <taxon>Embryophyta</taxon>
        <taxon>Tracheophyta</taxon>
        <taxon>Spermatophyta</taxon>
        <taxon>Magnoliopsida</taxon>
        <taxon>eudicotyledons</taxon>
        <taxon>Gunneridae</taxon>
        <taxon>Pentapetalae</taxon>
        <taxon>rosids</taxon>
        <taxon>malvids</taxon>
        <taxon>Myrtales</taxon>
        <taxon>Myrtaceae</taxon>
        <taxon>Myrtoideae</taxon>
        <taxon>Eucalypteae</taxon>
        <taxon>Eucalyptus</taxon>
    </lineage>
</organism>
<evidence type="ECO:0000256" key="10">
    <source>
        <dbReference type="ARBA" id="ARBA00022692"/>
    </source>
</evidence>
<dbReference type="FunFam" id="3.80.10.10:FF:000095">
    <property type="entry name" value="LRR receptor-like serine/threonine-protein kinase GSO1"/>
    <property type="match status" value="1"/>
</dbReference>
<dbReference type="Pfam" id="PF00560">
    <property type="entry name" value="LRR_1"/>
    <property type="match status" value="8"/>
</dbReference>
<evidence type="ECO:0000256" key="21">
    <source>
        <dbReference type="ARBA" id="ARBA00048679"/>
    </source>
</evidence>
<proteinExistence type="inferred from homology"/>
<evidence type="ECO:0000256" key="11">
    <source>
        <dbReference type="ARBA" id="ARBA00022729"/>
    </source>
</evidence>
<feature type="binding site" evidence="22">
    <location>
        <position position="759"/>
    </location>
    <ligand>
        <name>ATP</name>
        <dbReference type="ChEBI" id="CHEBI:30616"/>
    </ligand>
</feature>
<evidence type="ECO:0000256" key="12">
    <source>
        <dbReference type="ARBA" id="ARBA00022737"/>
    </source>
</evidence>
<dbReference type="GO" id="GO:0005886">
    <property type="term" value="C:plasma membrane"/>
    <property type="evidence" value="ECO:0007669"/>
    <property type="project" value="UniProtKB-SubCell"/>
</dbReference>
<dbReference type="InterPro" id="IPR003591">
    <property type="entry name" value="Leu-rich_rpt_typical-subtyp"/>
</dbReference>
<keyword evidence="8" id="KW-0433">Leucine-rich repeat</keyword>
<evidence type="ECO:0000256" key="22">
    <source>
        <dbReference type="PROSITE-ProRule" id="PRU10141"/>
    </source>
</evidence>
<dbReference type="Gene3D" id="3.30.200.20">
    <property type="entry name" value="Phosphorylase Kinase, domain 1"/>
    <property type="match status" value="1"/>
</dbReference>
<evidence type="ECO:0000256" key="17">
    <source>
        <dbReference type="ARBA" id="ARBA00023136"/>
    </source>
</evidence>
<comment type="similarity">
    <text evidence="3">Belongs to the protein kinase superfamily. Ser/Thr protein kinase family.</text>
</comment>
<evidence type="ECO:0000256" key="16">
    <source>
        <dbReference type="ARBA" id="ARBA00022989"/>
    </source>
</evidence>
<dbReference type="EMBL" id="JBJKBG010000006">
    <property type="protein sequence ID" value="KAL3735992.1"/>
    <property type="molecule type" value="Genomic_DNA"/>
</dbReference>
<dbReference type="EC" id="2.7.11.1" evidence="4"/>
<evidence type="ECO:0000256" key="9">
    <source>
        <dbReference type="ARBA" id="ARBA00022679"/>
    </source>
</evidence>
<dbReference type="PANTHER" id="PTHR27000">
    <property type="entry name" value="LEUCINE-RICH REPEAT RECEPTOR-LIKE PROTEIN KINASE FAMILY PROTEIN-RELATED"/>
    <property type="match status" value="1"/>
</dbReference>
<dbReference type="GO" id="GO:0005524">
    <property type="term" value="F:ATP binding"/>
    <property type="evidence" value="ECO:0007669"/>
    <property type="project" value="UniProtKB-UniRule"/>
</dbReference>
<evidence type="ECO:0000256" key="14">
    <source>
        <dbReference type="ARBA" id="ARBA00022777"/>
    </source>
</evidence>
<dbReference type="InterPro" id="IPR032675">
    <property type="entry name" value="LRR_dom_sf"/>
</dbReference>
<keyword evidence="17" id="KW-0472">Membrane</keyword>
<dbReference type="PROSITE" id="PS50011">
    <property type="entry name" value="PROTEIN_KINASE_DOM"/>
    <property type="match status" value="1"/>
</dbReference>
<dbReference type="FunFam" id="1.10.510.10:FF:000358">
    <property type="entry name" value="Putative leucine-rich repeat receptor-like serine/threonine-protein kinase"/>
    <property type="match status" value="1"/>
</dbReference>
<evidence type="ECO:0000256" key="20">
    <source>
        <dbReference type="ARBA" id="ARBA00047899"/>
    </source>
</evidence>
<evidence type="ECO:0000256" key="3">
    <source>
        <dbReference type="ARBA" id="ARBA00008684"/>
    </source>
</evidence>
<dbReference type="InterPro" id="IPR000719">
    <property type="entry name" value="Prot_kinase_dom"/>
</dbReference>
<keyword evidence="10" id="KW-0812">Transmembrane</keyword>
<keyword evidence="25" id="KW-1185">Reference proteome</keyword>
<dbReference type="PROSITE" id="PS00108">
    <property type="entry name" value="PROTEIN_KINASE_ST"/>
    <property type="match status" value="1"/>
</dbReference>
<keyword evidence="18" id="KW-0675">Receptor</keyword>
<keyword evidence="19" id="KW-0325">Glycoprotein</keyword>
<dbReference type="GO" id="GO:0004674">
    <property type="term" value="F:protein serine/threonine kinase activity"/>
    <property type="evidence" value="ECO:0007669"/>
    <property type="project" value="UniProtKB-KW"/>
</dbReference>
<dbReference type="PROSITE" id="PS00107">
    <property type="entry name" value="PROTEIN_KINASE_ATP"/>
    <property type="match status" value="1"/>
</dbReference>
<feature type="domain" description="Protein kinase" evidence="23">
    <location>
        <begin position="730"/>
        <end position="1049"/>
    </location>
</feature>
<dbReference type="Gene3D" id="1.10.510.10">
    <property type="entry name" value="Transferase(Phosphotransferase) domain 1"/>
    <property type="match status" value="1"/>
</dbReference>